<dbReference type="Proteomes" id="UP000671995">
    <property type="component" value="Chromosome"/>
</dbReference>
<feature type="transmembrane region" description="Helical" evidence="2">
    <location>
        <begin position="7"/>
        <end position="26"/>
    </location>
</feature>
<dbReference type="InterPro" id="IPR000836">
    <property type="entry name" value="PRTase_dom"/>
</dbReference>
<dbReference type="InterPro" id="IPR051910">
    <property type="entry name" value="ComF/GntX_DNA_util-trans"/>
</dbReference>
<evidence type="ECO:0000313" key="4">
    <source>
        <dbReference type="Proteomes" id="UP000671995"/>
    </source>
</evidence>
<feature type="transmembrane region" description="Helical" evidence="2">
    <location>
        <begin position="32"/>
        <end position="55"/>
    </location>
</feature>
<name>A0A975F0G8_9SPIR</name>
<dbReference type="AlphaFoldDB" id="A0A975F0G8"/>
<keyword evidence="2" id="KW-0472">Membrane</keyword>
<keyword evidence="2" id="KW-0812">Transmembrane</keyword>
<dbReference type="Gene3D" id="3.40.50.2020">
    <property type="match status" value="1"/>
</dbReference>
<gene>
    <name evidence="3" type="ORF">HRI96_07730</name>
</gene>
<keyword evidence="2" id="KW-1133">Transmembrane helix</keyword>
<proteinExistence type="inferred from homology"/>
<reference evidence="3" key="1">
    <citation type="submission" date="2020-05" db="EMBL/GenBank/DDBJ databases">
        <authorList>
            <person name="Zeng H."/>
            <person name="Chan Y.K."/>
            <person name="Watt R.M."/>
        </authorList>
    </citation>
    <scope>NUCLEOTIDE SEQUENCE</scope>
    <source>
        <strain evidence="3">ATCC 700773</strain>
    </source>
</reference>
<sequence length="273" mass="30983">MKYFSKGHYCIPFVSRLCFFIEYLVITALRYAFSYIAGGTQCICCGNICALLPLCRECRTRFFDYVPLTSGLRCRICGKELVSEKETCLSCREKNTASHIFRIYPLFSYRLWNKAVLFEWKTMNARALSPFLASVVHKAVCEIETGRVGSPIPIVPVPPRPNKIKTKGWDQIDELCRFLNGFYSHKIMPLLVRNSVLQQKKLGRLQRFESIKSAYSCAPKKTLDKLLSEGIPEEVILLDDVMTTGATVEKCAALLQEIGIDKVHVLTLFTVDG</sequence>
<evidence type="ECO:0000313" key="3">
    <source>
        <dbReference type="EMBL" id="QTQ12093.1"/>
    </source>
</evidence>
<protein>
    <submittedName>
        <fullName evidence="3">ComF family protein</fullName>
    </submittedName>
</protein>
<dbReference type="SUPFAM" id="SSF53271">
    <property type="entry name" value="PRTase-like"/>
    <property type="match status" value="1"/>
</dbReference>
<evidence type="ECO:0000256" key="1">
    <source>
        <dbReference type="ARBA" id="ARBA00008007"/>
    </source>
</evidence>
<dbReference type="PANTHER" id="PTHR47505:SF1">
    <property type="entry name" value="DNA UTILIZATION PROTEIN YHGH"/>
    <property type="match status" value="1"/>
</dbReference>
<organism evidence="3 4">
    <name type="scientific">Treponema parvum</name>
    <dbReference type="NCBI Taxonomy" id="138851"/>
    <lineage>
        <taxon>Bacteria</taxon>
        <taxon>Pseudomonadati</taxon>
        <taxon>Spirochaetota</taxon>
        <taxon>Spirochaetia</taxon>
        <taxon>Spirochaetales</taxon>
        <taxon>Treponemataceae</taxon>
        <taxon>Treponema</taxon>
    </lineage>
</organism>
<evidence type="ECO:0000256" key="2">
    <source>
        <dbReference type="SAM" id="Phobius"/>
    </source>
</evidence>
<dbReference type="EMBL" id="CP054257">
    <property type="protein sequence ID" value="QTQ12093.1"/>
    <property type="molecule type" value="Genomic_DNA"/>
</dbReference>
<dbReference type="InterPro" id="IPR029057">
    <property type="entry name" value="PRTase-like"/>
</dbReference>
<dbReference type="RefSeq" id="WP_210116807.1">
    <property type="nucleotide sequence ID" value="NZ_CP054257.1"/>
</dbReference>
<accession>A0A975F0G8</accession>
<dbReference type="CDD" id="cd06223">
    <property type="entry name" value="PRTases_typeI"/>
    <property type="match status" value="1"/>
</dbReference>
<dbReference type="PANTHER" id="PTHR47505">
    <property type="entry name" value="DNA UTILIZATION PROTEIN YHGH"/>
    <property type="match status" value="1"/>
</dbReference>
<comment type="similarity">
    <text evidence="1">Belongs to the ComF/GntX family.</text>
</comment>
<reference evidence="3" key="2">
    <citation type="journal article" date="2021" name="Microbiol. Resour. Announc.">
        <title>Complete Genome Sequences of Three Human Oral Treponema parvum Isolates.</title>
        <authorList>
            <person name="Zeng H."/>
            <person name="Watt R.M."/>
        </authorList>
    </citation>
    <scope>NUCLEOTIDE SEQUENCE</scope>
    <source>
        <strain evidence="3">ATCC 700773</strain>
    </source>
</reference>